<gene>
    <name evidence="1" type="ORF">B0I36DRAFT_369429</name>
</gene>
<dbReference type="GeneID" id="70189319"/>
<dbReference type="EMBL" id="JAGTJQ010000013">
    <property type="protein sequence ID" value="KAH7014474.1"/>
    <property type="molecule type" value="Genomic_DNA"/>
</dbReference>
<name>A0A9P9BGA0_9PEZI</name>
<organism evidence="1 2">
    <name type="scientific">Microdochium trichocladiopsis</name>
    <dbReference type="NCBI Taxonomy" id="1682393"/>
    <lineage>
        <taxon>Eukaryota</taxon>
        <taxon>Fungi</taxon>
        <taxon>Dikarya</taxon>
        <taxon>Ascomycota</taxon>
        <taxon>Pezizomycotina</taxon>
        <taxon>Sordariomycetes</taxon>
        <taxon>Xylariomycetidae</taxon>
        <taxon>Xylariales</taxon>
        <taxon>Microdochiaceae</taxon>
        <taxon>Microdochium</taxon>
    </lineage>
</organism>
<protein>
    <submittedName>
        <fullName evidence="1">Uncharacterized protein</fullName>
    </submittedName>
</protein>
<dbReference type="Proteomes" id="UP000756346">
    <property type="component" value="Unassembled WGS sequence"/>
</dbReference>
<sequence>MTHPTHCNLAVSLLLACDGEDPQIVPLSPLPRPKSSSSYGKASSGTNTYAFGRIGHHNIALTLLPGMGKNRVRIAAAGQLIAFELEASGLWDEVPYLALPKHAVGYYLVPASEDRDVFGTPDNFLAMVEYFYSKNLLEFVLTDIQDGGLLPSLVTFERSSSFHALMEIAGIDWDQMLQEVSLSYFDYACHCWLLAYEKV</sequence>
<proteinExistence type="predicted"/>
<evidence type="ECO:0000313" key="1">
    <source>
        <dbReference type="EMBL" id="KAH7014474.1"/>
    </source>
</evidence>
<keyword evidence="2" id="KW-1185">Reference proteome</keyword>
<evidence type="ECO:0000313" key="2">
    <source>
        <dbReference type="Proteomes" id="UP000756346"/>
    </source>
</evidence>
<dbReference type="RefSeq" id="XP_046005441.1">
    <property type="nucleotide sequence ID" value="XM_046159773.1"/>
</dbReference>
<comment type="caution">
    <text evidence="1">The sequence shown here is derived from an EMBL/GenBank/DDBJ whole genome shotgun (WGS) entry which is preliminary data.</text>
</comment>
<accession>A0A9P9BGA0</accession>
<dbReference type="AlphaFoldDB" id="A0A9P9BGA0"/>
<reference evidence="1" key="1">
    <citation type="journal article" date="2021" name="Nat. Commun.">
        <title>Genetic determinants of endophytism in the Arabidopsis root mycobiome.</title>
        <authorList>
            <person name="Mesny F."/>
            <person name="Miyauchi S."/>
            <person name="Thiergart T."/>
            <person name="Pickel B."/>
            <person name="Atanasova L."/>
            <person name="Karlsson M."/>
            <person name="Huettel B."/>
            <person name="Barry K.W."/>
            <person name="Haridas S."/>
            <person name="Chen C."/>
            <person name="Bauer D."/>
            <person name="Andreopoulos W."/>
            <person name="Pangilinan J."/>
            <person name="LaButti K."/>
            <person name="Riley R."/>
            <person name="Lipzen A."/>
            <person name="Clum A."/>
            <person name="Drula E."/>
            <person name="Henrissat B."/>
            <person name="Kohler A."/>
            <person name="Grigoriev I.V."/>
            <person name="Martin F.M."/>
            <person name="Hacquard S."/>
        </authorList>
    </citation>
    <scope>NUCLEOTIDE SEQUENCE</scope>
    <source>
        <strain evidence="1">MPI-CAGE-CH-0230</strain>
    </source>
</reference>